<sequence>MGVHSHTFVKGGSTMCRNTAQCSYYTLSYMFNAYISSVVGRKIGQGEAVLGDTGSGDPQAHLQNGTYRTIGLTTLSGNMFKAGQSEESSLESSSEESQSSSHASTRSSAESSAESSAGLHGRSGLSRGAVIGISVGASIGGLLIFAAAAFFAVRWWRTRSLRDRAHIEQVQDMLGTGAVPAAATAAGRLQGVAITTHDLPPVYDDFVADKADDCKDKK</sequence>
<comment type="caution">
    <text evidence="1">The sequence shown here is derived from an EMBL/GenBank/DDBJ whole genome shotgun (WGS) entry which is preliminary data.</text>
</comment>
<evidence type="ECO:0000313" key="1">
    <source>
        <dbReference type="EMBL" id="KAJ2799435.1"/>
    </source>
</evidence>
<protein>
    <submittedName>
        <fullName evidence="1">Uncharacterized protein</fullName>
    </submittedName>
</protein>
<dbReference type="Proteomes" id="UP001140087">
    <property type="component" value="Unassembled WGS sequence"/>
</dbReference>
<dbReference type="EMBL" id="JANBUN010001146">
    <property type="protein sequence ID" value="KAJ2799435.1"/>
    <property type="molecule type" value="Genomic_DNA"/>
</dbReference>
<proteinExistence type="predicted"/>
<keyword evidence="2" id="KW-1185">Reference proteome</keyword>
<name>A0ACC1L2R1_9FUNG</name>
<accession>A0ACC1L2R1</accession>
<organism evidence="1 2">
    <name type="scientific">Coemansia helicoidea</name>
    <dbReference type="NCBI Taxonomy" id="1286919"/>
    <lineage>
        <taxon>Eukaryota</taxon>
        <taxon>Fungi</taxon>
        <taxon>Fungi incertae sedis</taxon>
        <taxon>Zoopagomycota</taxon>
        <taxon>Kickxellomycotina</taxon>
        <taxon>Kickxellomycetes</taxon>
        <taxon>Kickxellales</taxon>
        <taxon>Kickxellaceae</taxon>
        <taxon>Coemansia</taxon>
    </lineage>
</organism>
<evidence type="ECO:0000313" key="2">
    <source>
        <dbReference type="Proteomes" id="UP001140087"/>
    </source>
</evidence>
<gene>
    <name evidence="1" type="ORF">H4R21_003546</name>
</gene>
<reference evidence="1" key="1">
    <citation type="submission" date="2022-07" db="EMBL/GenBank/DDBJ databases">
        <title>Phylogenomic reconstructions and comparative analyses of Kickxellomycotina fungi.</title>
        <authorList>
            <person name="Reynolds N.K."/>
            <person name="Stajich J.E."/>
            <person name="Barry K."/>
            <person name="Grigoriev I.V."/>
            <person name="Crous P."/>
            <person name="Smith M.E."/>
        </authorList>
    </citation>
    <scope>NUCLEOTIDE SEQUENCE</scope>
    <source>
        <strain evidence="1">BCRC 34780</strain>
    </source>
</reference>